<evidence type="ECO:0000256" key="7">
    <source>
        <dbReference type="RuleBase" id="RU363032"/>
    </source>
</evidence>
<feature type="transmembrane region" description="Helical" evidence="7">
    <location>
        <begin position="77"/>
        <end position="99"/>
    </location>
</feature>
<dbReference type="EMBL" id="CP001634">
    <property type="protein sequence ID" value="ACR79775.1"/>
    <property type="molecule type" value="Genomic_DNA"/>
</dbReference>
<evidence type="ECO:0000256" key="3">
    <source>
        <dbReference type="ARBA" id="ARBA00022475"/>
    </source>
</evidence>
<evidence type="ECO:0000256" key="6">
    <source>
        <dbReference type="ARBA" id="ARBA00023136"/>
    </source>
</evidence>
<dbReference type="Gene3D" id="1.10.3720.10">
    <property type="entry name" value="MetI-like"/>
    <property type="match status" value="1"/>
</dbReference>
<organism evidence="9 10">
    <name type="scientific">Kosmotoga olearia (strain ATCC BAA-1733 / DSM 21960 / TBF 19.5.1)</name>
    <dbReference type="NCBI Taxonomy" id="521045"/>
    <lineage>
        <taxon>Bacteria</taxon>
        <taxon>Thermotogati</taxon>
        <taxon>Thermotogota</taxon>
        <taxon>Thermotogae</taxon>
        <taxon>Kosmotogales</taxon>
        <taxon>Kosmotogaceae</taxon>
        <taxon>Kosmotoga</taxon>
    </lineage>
</organism>
<keyword evidence="5 7" id="KW-1133">Transmembrane helix</keyword>
<dbReference type="eggNOG" id="COG1175">
    <property type="taxonomic scope" value="Bacteria"/>
</dbReference>
<evidence type="ECO:0000256" key="4">
    <source>
        <dbReference type="ARBA" id="ARBA00022692"/>
    </source>
</evidence>
<evidence type="ECO:0000256" key="1">
    <source>
        <dbReference type="ARBA" id="ARBA00004651"/>
    </source>
</evidence>
<feature type="domain" description="ABC transmembrane type-1" evidence="8">
    <location>
        <begin position="74"/>
        <end position="288"/>
    </location>
</feature>
<dbReference type="KEGG" id="kol:Kole_1072"/>
<protein>
    <submittedName>
        <fullName evidence="9">Binding-protein-dependent transport systems inner membrane component</fullName>
    </submittedName>
</protein>
<keyword evidence="2 7" id="KW-0813">Transport</keyword>
<dbReference type="Pfam" id="PF00528">
    <property type="entry name" value="BPD_transp_1"/>
    <property type="match status" value="1"/>
</dbReference>
<comment type="similarity">
    <text evidence="7">Belongs to the binding-protein-dependent transport system permease family.</text>
</comment>
<dbReference type="PROSITE" id="PS50928">
    <property type="entry name" value="ABC_TM1"/>
    <property type="match status" value="1"/>
</dbReference>
<dbReference type="OrthoDB" id="9777304at2"/>
<dbReference type="RefSeq" id="WP_015868433.1">
    <property type="nucleotide sequence ID" value="NC_012785.1"/>
</dbReference>
<reference evidence="9 10" key="1">
    <citation type="submission" date="2009-06" db="EMBL/GenBank/DDBJ databases">
        <title>Complete sequence of Thermotogales bacterium TBF 19.5.1.</title>
        <authorList>
            <consortium name="US DOE Joint Genome Institute"/>
            <person name="Lucas S."/>
            <person name="Copeland A."/>
            <person name="Lapidus A."/>
            <person name="Glavina del Rio T."/>
            <person name="Tice H."/>
            <person name="Bruce D."/>
            <person name="Goodwin L."/>
            <person name="Pitluck S."/>
            <person name="Chertkov O."/>
            <person name="Brettin T."/>
            <person name="Detter J.C."/>
            <person name="Han C."/>
            <person name="Schmutz J."/>
            <person name="Larimer F."/>
            <person name="Land M."/>
            <person name="Hauser L."/>
            <person name="Kyrpides N."/>
            <person name="Ovchinnikova G."/>
            <person name="Noll K."/>
        </authorList>
    </citation>
    <scope>NUCLEOTIDE SEQUENCE [LARGE SCALE GENOMIC DNA]</scope>
    <source>
        <strain evidence="10">ATCC BAA-1733 / DSM 21960 / TBF 19.5.1</strain>
    </source>
</reference>
<feature type="transmembrane region" description="Helical" evidence="7">
    <location>
        <begin position="12"/>
        <end position="42"/>
    </location>
</feature>
<evidence type="ECO:0000256" key="5">
    <source>
        <dbReference type="ARBA" id="ARBA00022989"/>
    </source>
</evidence>
<accession>C5CHZ3</accession>
<comment type="subcellular location">
    <subcellularLocation>
        <location evidence="1 7">Cell membrane</location>
        <topology evidence="1 7">Multi-pass membrane protein</topology>
    </subcellularLocation>
</comment>
<evidence type="ECO:0000256" key="2">
    <source>
        <dbReference type="ARBA" id="ARBA00022448"/>
    </source>
</evidence>
<feature type="transmembrane region" description="Helical" evidence="7">
    <location>
        <begin position="266"/>
        <end position="286"/>
    </location>
</feature>
<keyword evidence="4 7" id="KW-0812">Transmembrane</keyword>
<gene>
    <name evidence="9" type="ordered locus">Kole_1072</name>
</gene>
<evidence type="ECO:0000259" key="8">
    <source>
        <dbReference type="PROSITE" id="PS50928"/>
    </source>
</evidence>
<dbReference type="SUPFAM" id="SSF161098">
    <property type="entry name" value="MetI-like"/>
    <property type="match status" value="1"/>
</dbReference>
<dbReference type="InterPro" id="IPR035906">
    <property type="entry name" value="MetI-like_sf"/>
</dbReference>
<dbReference type="PANTHER" id="PTHR30193:SF37">
    <property type="entry name" value="INNER MEMBRANE ABC TRANSPORTER PERMEASE PROTEIN YCJO"/>
    <property type="match status" value="1"/>
</dbReference>
<keyword evidence="3" id="KW-1003">Cell membrane</keyword>
<dbReference type="InterPro" id="IPR051393">
    <property type="entry name" value="ABC_transporter_permease"/>
</dbReference>
<dbReference type="GO" id="GO:0055085">
    <property type="term" value="P:transmembrane transport"/>
    <property type="evidence" value="ECO:0007669"/>
    <property type="project" value="InterPro"/>
</dbReference>
<proteinExistence type="inferred from homology"/>
<reference evidence="9 10" key="2">
    <citation type="journal article" date="2011" name="J. Bacteriol.">
        <title>Genome Sequence of Kosmotoga olearia Strain TBF 19.5.1, a Thermophilic Bacterium with a Wide Growth Temperature Range, Isolated from the Troll B Oil Platform in the North Sea.</title>
        <authorList>
            <person name="Swithers K.S."/>
            <person name="Dipippo J.L."/>
            <person name="Bruce D.C."/>
            <person name="Detter C."/>
            <person name="Tapia R."/>
            <person name="Han S."/>
            <person name="Goodwin L.A."/>
            <person name="Han J."/>
            <person name="Woyke T."/>
            <person name="Pitluck S."/>
            <person name="Pennacchio L."/>
            <person name="Nolan M."/>
            <person name="Mikhailova N."/>
            <person name="Land M.L."/>
            <person name="Nesbo C.L."/>
            <person name="Gogarten J.P."/>
            <person name="Noll K.M."/>
        </authorList>
    </citation>
    <scope>NUCLEOTIDE SEQUENCE [LARGE SCALE GENOMIC DNA]</scope>
    <source>
        <strain evidence="10">ATCC BAA-1733 / DSM 21960 / TBF 19.5.1</strain>
    </source>
</reference>
<dbReference type="Proteomes" id="UP000002382">
    <property type="component" value="Chromosome"/>
</dbReference>
<keyword evidence="10" id="KW-1185">Reference proteome</keyword>
<dbReference type="GO" id="GO:0005886">
    <property type="term" value="C:plasma membrane"/>
    <property type="evidence" value="ECO:0007669"/>
    <property type="project" value="UniProtKB-SubCell"/>
</dbReference>
<evidence type="ECO:0000313" key="10">
    <source>
        <dbReference type="Proteomes" id="UP000002382"/>
    </source>
</evidence>
<evidence type="ECO:0000313" key="9">
    <source>
        <dbReference type="EMBL" id="ACR79775.1"/>
    </source>
</evidence>
<dbReference type="HOGENOM" id="CLU_016047_0_2_0"/>
<sequence>MSRIYYEKKRGFKYAFIFLLPGLILLITFIIIPFLSAFYLSFTNQRLISRLPTKFIGLANYKKILNDDLFWKGLLNIFKFVLIVVPIQTVFALGLALLVNKKINFTKFFRTVYFMPTVTTMVVVSVIWTFLYNPEGLINLFLHKISFGSWQPVDFIKSENWAFPAIMFMSIWQGVGFQMLIFLTGLQEIPASLYEAATIDGANAWQKFLKITLPQLKNTTAFVIISTTILAFRLFDQVKIMTDGGPNGATYTVVLHIFNMGFKRQYIGYASALTVVFFLLVLAISVTQRFVLREEREVS</sequence>
<feature type="transmembrane region" description="Helical" evidence="7">
    <location>
        <begin position="111"/>
        <end position="131"/>
    </location>
</feature>
<name>C5CHZ3_KOSOT</name>
<dbReference type="AlphaFoldDB" id="C5CHZ3"/>
<feature type="transmembrane region" description="Helical" evidence="7">
    <location>
        <begin position="161"/>
        <end position="183"/>
    </location>
</feature>
<keyword evidence="6 7" id="KW-0472">Membrane</keyword>
<dbReference type="PANTHER" id="PTHR30193">
    <property type="entry name" value="ABC TRANSPORTER PERMEASE PROTEIN"/>
    <property type="match status" value="1"/>
</dbReference>
<dbReference type="STRING" id="521045.Kole_1072"/>
<dbReference type="SUPFAM" id="SSF160964">
    <property type="entry name" value="MalF N-terminal region-like"/>
    <property type="match status" value="1"/>
</dbReference>
<dbReference type="CDD" id="cd06261">
    <property type="entry name" value="TM_PBP2"/>
    <property type="match status" value="1"/>
</dbReference>
<dbReference type="InterPro" id="IPR000515">
    <property type="entry name" value="MetI-like"/>
</dbReference>